<dbReference type="AlphaFoldDB" id="A0A9N7TIK4"/>
<evidence type="ECO:0000256" key="1">
    <source>
        <dbReference type="SAM" id="MobiDB-lite"/>
    </source>
</evidence>
<evidence type="ECO:0000313" key="3">
    <source>
        <dbReference type="Proteomes" id="UP001153269"/>
    </source>
</evidence>
<name>A0A9N7TIK4_PLEPL</name>
<accession>A0A9N7TIK4</accession>
<proteinExistence type="predicted"/>
<organism evidence="2 3">
    <name type="scientific">Pleuronectes platessa</name>
    <name type="common">European plaice</name>
    <dbReference type="NCBI Taxonomy" id="8262"/>
    <lineage>
        <taxon>Eukaryota</taxon>
        <taxon>Metazoa</taxon>
        <taxon>Chordata</taxon>
        <taxon>Craniata</taxon>
        <taxon>Vertebrata</taxon>
        <taxon>Euteleostomi</taxon>
        <taxon>Actinopterygii</taxon>
        <taxon>Neopterygii</taxon>
        <taxon>Teleostei</taxon>
        <taxon>Neoteleostei</taxon>
        <taxon>Acanthomorphata</taxon>
        <taxon>Carangaria</taxon>
        <taxon>Pleuronectiformes</taxon>
        <taxon>Pleuronectoidei</taxon>
        <taxon>Pleuronectidae</taxon>
        <taxon>Pleuronectes</taxon>
    </lineage>
</organism>
<keyword evidence="3" id="KW-1185">Reference proteome</keyword>
<protein>
    <submittedName>
        <fullName evidence="2">Uncharacterized protein</fullName>
    </submittedName>
</protein>
<sequence>MLLRRSYAAIATSRCWSLSRCGRSRASLPGRAPPTLSSAHSSALTVFPEVPCCQVTLCPSATYDRAFPCSDPQQGPGSGAPEHQDRRPVDQQKNLPRFTGGTVNASADQLGVFSGRSRTGANRVFKGSGRNVDLLQTRWKIWNKSDVSYTTRERTHTQEGPTGPQSYTVYISMKSGWMDLPEFYKIISKKKVALADPLTSTPCQLNLCETGRITAAWWCYKEEGDFLNCPTAVLVNGSGANNILERLQKRSTAALQNCPPEQWALMCRGKGRLSVSLCNHCSPGGSALRTLSALNAISELRLHNITHSNAAAHGPGGR</sequence>
<comment type="caution">
    <text evidence="2">The sequence shown here is derived from an EMBL/GenBank/DDBJ whole genome shotgun (WGS) entry which is preliminary data.</text>
</comment>
<reference evidence="2" key="1">
    <citation type="submission" date="2020-03" db="EMBL/GenBank/DDBJ databases">
        <authorList>
            <person name="Weist P."/>
        </authorList>
    </citation>
    <scope>NUCLEOTIDE SEQUENCE</scope>
</reference>
<evidence type="ECO:0000313" key="2">
    <source>
        <dbReference type="EMBL" id="CAB1412499.1"/>
    </source>
</evidence>
<feature type="region of interest" description="Disordered" evidence="1">
    <location>
        <begin position="69"/>
        <end position="101"/>
    </location>
</feature>
<dbReference type="Proteomes" id="UP001153269">
    <property type="component" value="Unassembled WGS sequence"/>
</dbReference>
<gene>
    <name evidence="2" type="ORF">PLEPLA_LOCUS191</name>
</gene>
<dbReference type="EMBL" id="CADEAL010000003">
    <property type="protein sequence ID" value="CAB1412499.1"/>
    <property type="molecule type" value="Genomic_DNA"/>
</dbReference>